<feature type="transmembrane region" description="Helical" evidence="8">
    <location>
        <begin position="204"/>
        <end position="228"/>
    </location>
</feature>
<evidence type="ECO:0000313" key="11">
    <source>
        <dbReference type="Proteomes" id="UP000186601"/>
    </source>
</evidence>
<feature type="transmembrane region" description="Helical" evidence="8">
    <location>
        <begin position="42"/>
        <end position="63"/>
    </location>
</feature>
<keyword evidence="6 8" id="KW-0472">Membrane</keyword>
<dbReference type="PANTHER" id="PTHR32468">
    <property type="entry name" value="CATION/H + ANTIPORTER"/>
    <property type="match status" value="1"/>
</dbReference>
<evidence type="ECO:0000256" key="1">
    <source>
        <dbReference type="ARBA" id="ARBA00004141"/>
    </source>
</evidence>
<evidence type="ECO:0000256" key="7">
    <source>
        <dbReference type="SAM" id="MobiDB-lite"/>
    </source>
</evidence>
<dbReference type="GO" id="GO:0016020">
    <property type="term" value="C:membrane"/>
    <property type="evidence" value="ECO:0007669"/>
    <property type="project" value="UniProtKB-SubCell"/>
</dbReference>
<feature type="transmembrane region" description="Helical" evidence="8">
    <location>
        <begin position="275"/>
        <end position="295"/>
    </location>
</feature>
<dbReference type="AlphaFoldDB" id="A0A2R6NM19"/>
<gene>
    <name evidence="10" type="ORF">PHLCEN_2v10725</name>
</gene>
<feature type="transmembrane region" description="Helical" evidence="8">
    <location>
        <begin position="355"/>
        <end position="377"/>
    </location>
</feature>
<dbReference type="InterPro" id="IPR050794">
    <property type="entry name" value="CPA2_transporter"/>
</dbReference>
<feature type="transmembrane region" description="Helical" evidence="8">
    <location>
        <begin position="103"/>
        <end position="124"/>
    </location>
</feature>
<evidence type="ECO:0000256" key="3">
    <source>
        <dbReference type="ARBA" id="ARBA00022692"/>
    </source>
</evidence>
<keyword evidence="5" id="KW-0406">Ion transport</keyword>
<dbReference type="InterPro" id="IPR038770">
    <property type="entry name" value="Na+/solute_symporter_sf"/>
</dbReference>
<feature type="transmembrane region" description="Helical" evidence="8">
    <location>
        <begin position="419"/>
        <end position="441"/>
    </location>
</feature>
<dbReference type="Proteomes" id="UP000186601">
    <property type="component" value="Unassembled WGS sequence"/>
</dbReference>
<dbReference type="Gene3D" id="1.20.1530.20">
    <property type="match status" value="1"/>
</dbReference>
<feature type="transmembrane region" description="Helical" evidence="8">
    <location>
        <begin position="234"/>
        <end position="254"/>
    </location>
</feature>
<evidence type="ECO:0000256" key="2">
    <source>
        <dbReference type="ARBA" id="ARBA00022448"/>
    </source>
</evidence>
<evidence type="ECO:0000256" key="4">
    <source>
        <dbReference type="ARBA" id="ARBA00022989"/>
    </source>
</evidence>
<keyword evidence="11" id="KW-1185">Reference proteome</keyword>
<comment type="caution">
    <text evidence="10">The sequence shown here is derived from an EMBL/GenBank/DDBJ whole genome shotgun (WGS) entry which is preliminary data.</text>
</comment>
<reference evidence="10 11" key="1">
    <citation type="submission" date="2018-02" db="EMBL/GenBank/DDBJ databases">
        <title>Genome sequence of the basidiomycete white-rot fungus Phlebia centrifuga.</title>
        <authorList>
            <person name="Granchi Z."/>
            <person name="Peng M."/>
            <person name="de Vries R.P."/>
            <person name="Hilden K."/>
            <person name="Makela M.R."/>
            <person name="Grigoriev I."/>
            <person name="Riley R."/>
        </authorList>
    </citation>
    <scope>NUCLEOTIDE SEQUENCE [LARGE SCALE GENOMIC DNA]</scope>
    <source>
        <strain evidence="10 11">FBCC195</strain>
    </source>
</reference>
<sequence length="897" mass="96810">MGVLSREFAEVAHVFQRRITAPQQAGIFVGANPSTYNSGDPFPLWVIQVVMIMAMTQILSLILSRIRQPRVISEVIGGIILGPSIMGRIPGFTNAIFPMLSLPLLNLTSTIGLVLFLFLIGLEIDFRVIKRNARASMLISAFGLIIPLGLGAALGIPIYHQFVDPSINFGLFLLFTAVAIGITAFPVLCRILTELKLLDDTVGVVVLAAGVGNDIIGWVLLALTVALVNASTGLVALWVLLTGVGYTLFLMFPVRMGFRWLARRTGSLENGTPSALMMTVTLLLVFFSAFFTDIIGIHPIFGGFLAGLIIPHENGFAISVVEKLEDPVTLLFLPLYFAFSGLKTNLGLLDNGVTWGYTILICVIAFFSKFLGCAGVAKYCGFSWRESGAIGSLMSCKGLVELIVLNVGLSAGILDTRTFSMFVLHALVLTFVTTPLTLLFYPSKYRTHASALRDNASRASVDGQGVQAERGQETFKTKFAVVLDRVEQLPAVMTLTQLLQSPSPKPTALSSVSKSSIGDEKEPTSPLGLPYVNGEPSLRISVDALRLIELTDRTSAVLKSQSADALVKIDPILSVFRTFGYLNRMMVTTALAVVGYDEFPSYVDNHTRATGSEMVIMPWSSNLASIENNTVEASNAVGSSPIAVATPFDGLFGPKNTAHNPVSAVQTQYFRKMFAECRIDVALFIDRGLPHSVDVQGRQHVFLPFFGGPDDRLALSFVVQLCLNPSTSATVVRFTKVDSNELTPVNSIQDTRKEDIYQVHAVNVQDTVYAQGDTQTRLASDTADNVLWDQYSSSSASAVAGALRRMKFTHEISARPLHSVLECAAKTLANQAQSRPLVVVGRSRRFAVGSHAAELRELLTEHGASANSEVAKTLGDTGASFFAANANASLLILQAAI</sequence>
<feature type="compositionally biased region" description="Polar residues" evidence="7">
    <location>
        <begin position="501"/>
        <end position="516"/>
    </location>
</feature>
<evidence type="ECO:0000256" key="8">
    <source>
        <dbReference type="SAM" id="Phobius"/>
    </source>
</evidence>
<keyword evidence="2" id="KW-0813">Transport</keyword>
<feature type="transmembrane region" description="Helical" evidence="8">
    <location>
        <begin position="136"/>
        <end position="159"/>
    </location>
</feature>
<keyword evidence="4 8" id="KW-1133">Transmembrane helix</keyword>
<feature type="region of interest" description="Disordered" evidence="7">
    <location>
        <begin position="501"/>
        <end position="530"/>
    </location>
</feature>
<organism evidence="10 11">
    <name type="scientific">Hermanssonia centrifuga</name>
    <dbReference type="NCBI Taxonomy" id="98765"/>
    <lineage>
        <taxon>Eukaryota</taxon>
        <taxon>Fungi</taxon>
        <taxon>Dikarya</taxon>
        <taxon>Basidiomycota</taxon>
        <taxon>Agaricomycotina</taxon>
        <taxon>Agaricomycetes</taxon>
        <taxon>Polyporales</taxon>
        <taxon>Meruliaceae</taxon>
        <taxon>Hermanssonia</taxon>
    </lineage>
</organism>
<comment type="subcellular location">
    <subcellularLocation>
        <location evidence="1">Membrane</location>
        <topology evidence="1">Multi-pass membrane protein</topology>
    </subcellularLocation>
</comment>
<evidence type="ECO:0000313" key="10">
    <source>
        <dbReference type="EMBL" id="PSR73433.1"/>
    </source>
</evidence>
<dbReference type="OrthoDB" id="2687058at2759"/>
<name>A0A2R6NM19_9APHY</name>
<dbReference type="GO" id="GO:0015297">
    <property type="term" value="F:antiporter activity"/>
    <property type="evidence" value="ECO:0007669"/>
    <property type="project" value="InterPro"/>
</dbReference>
<dbReference type="PANTHER" id="PTHR32468:SF0">
    <property type="entry name" value="K(+)_H(+) ANTIPORTER 1"/>
    <property type="match status" value="1"/>
</dbReference>
<dbReference type="InterPro" id="IPR006153">
    <property type="entry name" value="Cation/H_exchanger_TM"/>
</dbReference>
<evidence type="ECO:0000256" key="5">
    <source>
        <dbReference type="ARBA" id="ARBA00023065"/>
    </source>
</evidence>
<feature type="transmembrane region" description="Helical" evidence="8">
    <location>
        <begin position="75"/>
        <end position="97"/>
    </location>
</feature>
<feature type="transmembrane region" description="Helical" evidence="8">
    <location>
        <begin position="171"/>
        <end position="192"/>
    </location>
</feature>
<dbReference type="STRING" id="98765.A0A2R6NM19"/>
<evidence type="ECO:0000256" key="6">
    <source>
        <dbReference type="ARBA" id="ARBA00023136"/>
    </source>
</evidence>
<proteinExistence type="predicted"/>
<evidence type="ECO:0000259" key="9">
    <source>
        <dbReference type="Pfam" id="PF00999"/>
    </source>
</evidence>
<keyword evidence="3 8" id="KW-0812">Transmembrane</keyword>
<feature type="domain" description="Cation/H+ exchanger transmembrane" evidence="9">
    <location>
        <begin position="58"/>
        <end position="434"/>
    </location>
</feature>
<dbReference type="Pfam" id="PF00999">
    <property type="entry name" value="Na_H_Exchanger"/>
    <property type="match status" value="1"/>
</dbReference>
<accession>A0A2R6NM19</accession>
<protein>
    <recommendedName>
        <fullName evidence="9">Cation/H+ exchanger transmembrane domain-containing protein</fullName>
    </recommendedName>
</protein>
<dbReference type="GO" id="GO:1902600">
    <property type="term" value="P:proton transmembrane transport"/>
    <property type="evidence" value="ECO:0007669"/>
    <property type="project" value="InterPro"/>
</dbReference>
<dbReference type="EMBL" id="MLYV02001076">
    <property type="protein sequence ID" value="PSR73433.1"/>
    <property type="molecule type" value="Genomic_DNA"/>
</dbReference>